<feature type="repeat" description="PPR" evidence="2">
    <location>
        <begin position="404"/>
        <end position="438"/>
    </location>
</feature>
<dbReference type="OMA" id="ETFVSMH"/>
<dbReference type="GO" id="GO:0009451">
    <property type="term" value="P:RNA modification"/>
    <property type="evidence" value="ECO:0007669"/>
    <property type="project" value="InterPro"/>
</dbReference>
<dbReference type="HOGENOM" id="CLU_002706_30_3_1"/>
<dbReference type="Pfam" id="PF13041">
    <property type="entry name" value="PPR_2"/>
    <property type="match status" value="4"/>
</dbReference>
<feature type="repeat" description="PPR" evidence="2">
    <location>
        <begin position="638"/>
        <end position="672"/>
    </location>
</feature>
<evidence type="ECO:0000256" key="1">
    <source>
        <dbReference type="ARBA" id="ARBA00022737"/>
    </source>
</evidence>
<dbReference type="PANTHER" id="PTHR47926:SF370">
    <property type="entry name" value="DYW DOMAIN-CONTAINING PROTEIN"/>
    <property type="match status" value="1"/>
</dbReference>
<dbReference type="InterPro" id="IPR002885">
    <property type="entry name" value="PPR_rpt"/>
</dbReference>
<reference evidence="4" key="1">
    <citation type="journal article" date="2013" name="Science">
        <title>The Amborella genome and the evolution of flowering plants.</title>
        <authorList>
            <consortium name="Amborella Genome Project"/>
        </authorList>
    </citation>
    <scope>NUCLEOTIDE SEQUENCE [LARGE SCALE GENOMIC DNA]</scope>
</reference>
<dbReference type="FunFam" id="1.25.40.10:FF:000031">
    <property type="entry name" value="Pentatricopeptide repeat-containing protein mitochondrial"/>
    <property type="match status" value="1"/>
</dbReference>
<dbReference type="InterPro" id="IPR046960">
    <property type="entry name" value="PPR_At4g14850-like_plant"/>
</dbReference>
<dbReference type="FunFam" id="1.25.40.10:FF:000442">
    <property type="entry name" value="Pentatricopeptide repeat-containing protein At3g49710"/>
    <property type="match status" value="1"/>
</dbReference>
<name>U5DCF0_AMBTC</name>
<evidence type="ECO:0000313" key="4">
    <source>
        <dbReference type="Proteomes" id="UP000017836"/>
    </source>
</evidence>
<dbReference type="AlphaFoldDB" id="U5DCF0"/>
<dbReference type="PROSITE" id="PS51375">
    <property type="entry name" value="PPR"/>
    <property type="match status" value="6"/>
</dbReference>
<dbReference type="Gramene" id="ERN20209">
    <property type="protein sequence ID" value="ERN20209"/>
    <property type="gene ID" value="AMTR_s00066p00131520"/>
</dbReference>
<feature type="repeat" description="PPR" evidence="2">
    <location>
        <begin position="373"/>
        <end position="403"/>
    </location>
</feature>
<sequence>MPKWVIIHFTVFPCFILRSPKLALLSRDCFFSRTISRPISFLCEKPVHDTERRLLKQAMDSLYSSDKRICTDKSEAYSFAIKACGEAKVSVQASQLHAHLITDGCCSSIFLQNHLISLYGKCGLFSESRQVFDEIQSKNVFSWNTMIAVYSSFSRLGEASQLFDEMGERDSVSWNTLMAAYAQHNQGVETLKLFAQMLQFSSLGPDKFTFASVMKAFGCYPLLGFGQQIHSLLVKLDYERLPLVQTLLVDMYVKCDEIESAKLVFNDMLDPDAFTSNTMILGCSRLWSVEHALEFFYRMNQRDLISWNTMISILSQHGKGVECLVLLEEMVRQGWMPNGITYASALSACAGMLDLEWGKHLHARILRSGLEIDVFTGSSLIDMYAKCGSLEAAKQLFDRLLEQNAVSWTSMIGGFARFGKVEEALALFKEMLEIPVSVDQFTLATILGLCSSQGSLSLGNCIHSFTIKIGYDSSIPVANALVTMYSKCGSLQNASLLFQTIPSRDIISWTTMITVYSQMGDVEKAYGFFEKMPERSTVTWNSMLASFVQHDYCEEGLKLFIRMKREGDLKPDWITFASLFSACANLASLKLGSQVFSQTIKVGLDSHVSVANGLVTMYSKCGRVLEAHTIFNCIYNKDLVSWNSMIAGYAQHGLGSKAIELFENMLKTGTKPDYISYIAVLSGCSHSGLLSEGIHYFDSMSRYYGNLLMGSLAKSNAHVASSWKIVYVTVSIPFLTPKDIT</sequence>
<dbReference type="eggNOG" id="KOG4197">
    <property type="taxonomic scope" value="Eukaryota"/>
</dbReference>
<evidence type="ECO:0000256" key="2">
    <source>
        <dbReference type="PROSITE-ProRule" id="PRU00708"/>
    </source>
</evidence>
<dbReference type="Pfam" id="PF01535">
    <property type="entry name" value="PPR"/>
    <property type="match status" value="7"/>
</dbReference>
<dbReference type="NCBIfam" id="TIGR00756">
    <property type="entry name" value="PPR"/>
    <property type="match status" value="7"/>
</dbReference>
<dbReference type="Proteomes" id="UP000017836">
    <property type="component" value="Unassembled WGS sequence"/>
</dbReference>
<dbReference type="GO" id="GO:0003723">
    <property type="term" value="F:RNA binding"/>
    <property type="evidence" value="ECO:0007669"/>
    <property type="project" value="InterPro"/>
</dbReference>
<organism evidence="3 4">
    <name type="scientific">Amborella trichopoda</name>
    <dbReference type="NCBI Taxonomy" id="13333"/>
    <lineage>
        <taxon>Eukaryota</taxon>
        <taxon>Viridiplantae</taxon>
        <taxon>Streptophyta</taxon>
        <taxon>Embryophyta</taxon>
        <taxon>Tracheophyta</taxon>
        <taxon>Spermatophyta</taxon>
        <taxon>Magnoliopsida</taxon>
        <taxon>Amborellales</taxon>
        <taxon>Amborellaceae</taxon>
        <taxon>Amborella</taxon>
    </lineage>
</organism>
<accession>U5DCF0</accession>
<feature type="repeat" description="PPR" evidence="2">
    <location>
        <begin position="505"/>
        <end position="539"/>
    </location>
</feature>
<evidence type="ECO:0000313" key="3">
    <source>
        <dbReference type="EMBL" id="ERN20209.1"/>
    </source>
</evidence>
<dbReference type="InterPro" id="IPR011990">
    <property type="entry name" value="TPR-like_helical_dom_sf"/>
</dbReference>
<keyword evidence="1" id="KW-0677">Repeat</keyword>
<dbReference type="SUPFAM" id="SSF48452">
    <property type="entry name" value="TPR-like"/>
    <property type="match status" value="1"/>
</dbReference>
<keyword evidence="4" id="KW-1185">Reference proteome</keyword>
<protein>
    <recommendedName>
        <fullName evidence="5">Pentacotripeptide-repeat region of PRORP domain-containing protein</fullName>
    </recommendedName>
</protein>
<dbReference type="FunFam" id="1.25.40.10:FF:000682">
    <property type="entry name" value="Pentatricopeptide repeat-containing protein At3g16610"/>
    <property type="match status" value="1"/>
</dbReference>
<proteinExistence type="predicted"/>
<evidence type="ECO:0008006" key="5">
    <source>
        <dbReference type="Google" id="ProtNLM"/>
    </source>
</evidence>
<feature type="repeat" description="PPR" evidence="2">
    <location>
        <begin position="139"/>
        <end position="173"/>
    </location>
</feature>
<dbReference type="FunFam" id="1.25.40.10:FF:000780">
    <property type="entry name" value="Pentatricopeptide repeat-containing protein isoform A"/>
    <property type="match status" value="1"/>
</dbReference>
<gene>
    <name evidence="3" type="ORF">AMTR_s00066p00131520</name>
</gene>
<dbReference type="PANTHER" id="PTHR47926">
    <property type="entry name" value="PENTATRICOPEPTIDE REPEAT-CONTAINING PROTEIN"/>
    <property type="match status" value="1"/>
</dbReference>
<feature type="repeat" description="PPR" evidence="2">
    <location>
        <begin position="303"/>
        <end position="337"/>
    </location>
</feature>
<dbReference type="EMBL" id="KI392060">
    <property type="protein sequence ID" value="ERN20209.1"/>
    <property type="molecule type" value="Genomic_DNA"/>
</dbReference>
<dbReference type="Gene3D" id="1.25.40.10">
    <property type="entry name" value="Tetratricopeptide repeat domain"/>
    <property type="match status" value="6"/>
</dbReference>